<dbReference type="PANTHER" id="PTHR28658:SF1">
    <property type="entry name" value="MAJOR FACILITATOR SUPERFAMILY DOMAIN CONTAINING 13B"/>
    <property type="match status" value="1"/>
</dbReference>
<organism evidence="2 3">
    <name type="scientific">Littorina saxatilis</name>
    <dbReference type="NCBI Taxonomy" id="31220"/>
    <lineage>
        <taxon>Eukaryota</taxon>
        <taxon>Metazoa</taxon>
        <taxon>Spiralia</taxon>
        <taxon>Lophotrochozoa</taxon>
        <taxon>Mollusca</taxon>
        <taxon>Gastropoda</taxon>
        <taxon>Caenogastropoda</taxon>
        <taxon>Littorinimorpha</taxon>
        <taxon>Littorinoidea</taxon>
        <taxon>Littorinidae</taxon>
        <taxon>Littorina</taxon>
    </lineage>
</organism>
<feature type="transmembrane region" description="Helical" evidence="1">
    <location>
        <begin position="427"/>
        <end position="447"/>
    </location>
</feature>
<evidence type="ECO:0000256" key="1">
    <source>
        <dbReference type="SAM" id="Phobius"/>
    </source>
</evidence>
<name>A0AAN9BUK2_9CAEN</name>
<sequence length="468" mass="53600">MSTTTLNRRMLAYCASSLGMTMIHHTFNFYYVKVFLNRYHIQESWFHFAQFLFLIWNAINDPLFAVLQDNAKFTITRTRRESILYTAPFLAISFMIPWFQFGTSDWMVGVHLIVALSLYDTMYTFIGLALCCLFTEISTDQQDRLRLTRYAQMAGMLGHNTILFVEYTSDSLQNFVAFQITAFFVALAGMSLMIYTGLNAHTVWDIKAQKEHVEEKAVEEESASQEPYWLKTWQILSEKNFLAFVITNFFQEFHKTFLSNFTAIVCDYLIPSTQVPTAVRSIFYSFTGTLGGMMIVFGAPVVGHFGYFRIIRCSFILKICSGFIMFFFIGRSNPWILMLFILIDTSFTGASNSLFNMPLSDISDHDREKYGRKHPISSTVYGANALVVKPANSLSPMLVVAVLNHFGYEQLKDGLLSFPEAEGVKDVMFAIVCFYPVVLGLLQSVTWSQFTIRRSISLEYRVPEPAHV</sequence>
<dbReference type="EMBL" id="JBAMIC010000002">
    <property type="protein sequence ID" value="KAK7112208.1"/>
    <property type="molecule type" value="Genomic_DNA"/>
</dbReference>
<keyword evidence="1" id="KW-0472">Membrane</keyword>
<feature type="transmembrane region" description="Helical" evidence="1">
    <location>
        <begin position="113"/>
        <end position="135"/>
    </location>
</feature>
<keyword evidence="1" id="KW-1133">Transmembrane helix</keyword>
<keyword evidence="3" id="KW-1185">Reference proteome</keyword>
<feature type="transmembrane region" description="Helical" evidence="1">
    <location>
        <begin position="83"/>
        <end position="101"/>
    </location>
</feature>
<dbReference type="SUPFAM" id="SSF103473">
    <property type="entry name" value="MFS general substrate transporter"/>
    <property type="match status" value="1"/>
</dbReference>
<proteinExistence type="predicted"/>
<dbReference type="InterPro" id="IPR040035">
    <property type="entry name" value="TMEM180"/>
</dbReference>
<feature type="transmembrane region" description="Helical" evidence="1">
    <location>
        <begin position="177"/>
        <end position="198"/>
    </location>
</feature>
<reference evidence="2 3" key="1">
    <citation type="submission" date="2024-02" db="EMBL/GenBank/DDBJ databases">
        <title>Chromosome-scale genome assembly of the rough periwinkle Littorina saxatilis.</title>
        <authorList>
            <person name="De Jode A."/>
            <person name="Faria R."/>
            <person name="Formenti G."/>
            <person name="Sims Y."/>
            <person name="Smith T.P."/>
            <person name="Tracey A."/>
            <person name="Wood J.M.D."/>
            <person name="Zagrodzka Z.B."/>
            <person name="Johannesson K."/>
            <person name="Butlin R.K."/>
            <person name="Leder E.H."/>
        </authorList>
    </citation>
    <scope>NUCLEOTIDE SEQUENCE [LARGE SCALE GENOMIC DNA]</scope>
    <source>
        <strain evidence="2">Snail1</strain>
        <tissue evidence="2">Muscle</tissue>
    </source>
</reference>
<feature type="transmembrane region" description="Helical" evidence="1">
    <location>
        <begin position="282"/>
        <end position="301"/>
    </location>
</feature>
<feature type="transmembrane region" description="Helical" evidence="1">
    <location>
        <begin position="335"/>
        <end position="355"/>
    </location>
</feature>
<evidence type="ECO:0000313" key="3">
    <source>
        <dbReference type="Proteomes" id="UP001374579"/>
    </source>
</evidence>
<dbReference type="Pfam" id="PF13347">
    <property type="entry name" value="MFS_2"/>
    <property type="match status" value="1"/>
</dbReference>
<evidence type="ECO:0008006" key="4">
    <source>
        <dbReference type="Google" id="ProtNLM"/>
    </source>
</evidence>
<keyword evidence="1" id="KW-0812">Transmembrane</keyword>
<feature type="transmembrane region" description="Helical" evidence="1">
    <location>
        <begin position="307"/>
        <end position="328"/>
    </location>
</feature>
<protein>
    <recommendedName>
        <fullName evidence="4">Transmembrane protein 180</fullName>
    </recommendedName>
</protein>
<evidence type="ECO:0000313" key="2">
    <source>
        <dbReference type="EMBL" id="KAK7112208.1"/>
    </source>
</evidence>
<gene>
    <name evidence="2" type="ORF">V1264_011693</name>
</gene>
<dbReference type="PANTHER" id="PTHR28658">
    <property type="entry name" value="TRANSMEMBRANE PROTEIN 180"/>
    <property type="match status" value="1"/>
</dbReference>
<dbReference type="InterPro" id="IPR036259">
    <property type="entry name" value="MFS_trans_sf"/>
</dbReference>
<dbReference type="Proteomes" id="UP001374579">
    <property type="component" value="Unassembled WGS sequence"/>
</dbReference>
<feature type="transmembrane region" description="Helical" evidence="1">
    <location>
        <begin position="12"/>
        <end position="32"/>
    </location>
</feature>
<accession>A0AAN9BUK2</accession>
<feature type="transmembrane region" description="Helical" evidence="1">
    <location>
        <begin position="44"/>
        <end position="63"/>
    </location>
</feature>
<dbReference type="AlphaFoldDB" id="A0AAN9BUK2"/>
<feature type="transmembrane region" description="Helical" evidence="1">
    <location>
        <begin position="147"/>
        <end position="165"/>
    </location>
</feature>
<comment type="caution">
    <text evidence="2">The sequence shown here is derived from an EMBL/GenBank/DDBJ whole genome shotgun (WGS) entry which is preliminary data.</text>
</comment>